<evidence type="ECO:0000313" key="2">
    <source>
        <dbReference type="Proteomes" id="UP001595818"/>
    </source>
</evidence>
<keyword evidence="2" id="KW-1185">Reference proteome</keyword>
<organism evidence="1 2">
    <name type="scientific">Negadavirga shengliensis</name>
    <dbReference type="NCBI Taxonomy" id="1389218"/>
    <lineage>
        <taxon>Bacteria</taxon>
        <taxon>Pseudomonadati</taxon>
        <taxon>Bacteroidota</taxon>
        <taxon>Cytophagia</taxon>
        <taxon>Cytophagales</taxon>
        <taxon>Cyclobacteriaceae</taxon>
        <taxon>Negadavirga</taxon>
    </lineage>
</organism>
<dbReference type="RefSeq" id="WP_377069346.1">
    <property type="nucleotide sequence ID" value="NZ_JBHSJJ010000025.1"/>
</dbReference>
<dbReference type="EMBL" id="JBHSJJ010000025">
    <property type="protein sequence ID" value="MFC4874973.1"/>
    <property type="molecule type" value="Genomic_DNA"/>
</dbReference>
<reference evidence="2" key="1">
    <citation type="journal article" date="2019" name="Int. J. Syst. Evol. Microbiol.">
        <title>The Global Catalogue of Microorganisms (GCM) 10K type strain sequencing project: providing services to taxonomists for standard genome sequencing and annotation.</title>
        <authorList>
            <consortium name="The Broad Institute Genomics Platform"/>
            <consortium name="The Broad Institute Genome Sequencing Center for Infectious Disease"/>
            <person name="Wu L."/>
            <person name="Ma J."/>
        </authorList>
    </citation>
    <scope>NUCLEOTIDE SEQUENCE [LARGE SCALE GENOMIC DNA]</scope>
    <source>
        <strain evidence="2">CGMCC 4.7466</strain>
    </source>
</reference>
<comment type="caution">
    <text evidence="1">The sequence shown here is derived from an EMBL/GenBank/DDBJ whole genome shotgun (WGS) entry which is preliminary data.</text>
</comment>
<proteinExistence type="predicted"/>
<name>A0ABV9T932_9BACT</name>
<gene>
    <name evidence="1" type="ORF">ACFPFU_24940</name>
</gene>
<evidence type="ECO:0008006" key="3">
    <source>
        <dbReference type="Google" id="ProtNLM"/>
    </source>
</evidence>
<feature type="non-terminal residue" evidence="1">
    <location>
        <position position="60"/>
    </location>
</feature>
<protein>
    <recommendedName>
        <fullName evidence="3">Cytochrome C Planctomycete-type domain-containing protein</fullName>
    </recommendedName>
</protein>
<evidence type="ECO:0000313" key="1">
    <source>
        <dbReference type="EMBL" id="MFC4874973.1"/>
    </source>
</evidence>
<dbReference type="Proteomes" id="UP001595818">
    <property type="component" value="Unassembled WGS sequence"/>
</dbReference>
<sequence>MYLCNRVLVVIVMGIGLHSSCGSGDDNQDFSLSSSDQISYNFHVRPILSDNCFACHGPDA</sequence>
<accession>A0ABV9T932</accession>